<reference evidence="2 3" key="1">
    <citation type="submission" date="2018-03" db="EMBL/GenBank/DDBJ databases">
        <authorList>
            <person name="Gully D."/>
        </authorList>
    </citation>
    <scope>NUCLEOTIDE SEQUENCE [LARGE SCALE GENOMIC DNA]</scope>
    <source>
        <strain evidence="2">ORS3257</strain>
    </source>
</reference>
<gene>
    <name evidence="2" type="ORF">BRAD3257_7418</name>
</gene>
<dbReference type="KEGG" id="bvz:BRAD3257_7418"/>
<accession>A0A2U3Q9R0</accession>
<dbReference type="InterPro" id="IPR008490">
    <property type="entry name" value="Transposase_InsH_N"/>
</dbReference>
<dbReference type="EMBL" id="LS398110">
    <property type="protein sequence ID" value="SPP98155.1"/>
    <property type="molecule type" value="Genomic_DNA"/>
</dbReference>
<proteinExistence type="predicted"/>
<feature type="domain" description="Transposase InsH N-terminal" evidence="1">
    <location>
        <begin position="22"/>
        <end position="78"/>
    </location>
</feature>
<organism evidence="2 3">
    <name type="scientific">Bradyrhizobium vignae</name>
    <dbReference type="NCBI Taxonomy" id="1549949"/>
    <lineage>
        <taxon>Bacteria</taxon>
        <taxon>Pseudomonadati</taxon>
        <taxon>Pseudomonadota</taxon>
        <taxon>Alphaproteobacteria</taxon>
        <taxon>Hyphomicrobiales</taxon>
        <taxon>Nitrobacteraceae</taxon>
        <taxon>Bradyrhizobium</taxon>
    </lineage>
</organism>
<evidence type="ECO:0000259" key="1">
    <source>
        <dbReference type="Pfam" id="PF05598"/>
    </source>
</evidence>
<dbReference type="AlphaFoldDB" id="A0A2U3Q9R0"/>
<dbReference type="Proteomes" id="UP000246085">
    <property type="component" value="Chromosome BRAD3257"/>
</dbReference>
<sequence length="78" mass="8728">MRMSKDFHPWKIDEAQLLPPSVQDYVPKDHLSRLIVSLVRESLDLSAITASYRSGLGQPSFDSRIMTALLLHGYASGI</sequence>
<dbReference type="Pfam" id="PF05598">
    <property type="entry name" value="DUF772"/>
    <property type="match status" value="1"/>
</dbReference>
<evidence type="ECO:0000313" key="2">
    <source>
        <dbReference type="EMBL" id="SPP98155.1"/>
    </source>
</evidence>
<evidence type="ECO:0000313" key="3">
    <source>
        <dbReference type="Proteomes" id="UP000246085"/>
    </source>
</evidence>
<protein>
    <submittedName>
        <fullName evidence="2">Transposase</fullName>
    </submittedName>
</protein>
<name>A0A2U3Q9R0_9BRAD</name>